<evidence type="ECO:0000256" key="1">
    <source>
        <dbReference type="SAM" id="Phobius"/>
    </source>
</evidence>
<gene>
    <name evidence="2" type="ORF">LNINA_LOCUS144</name>
</gene>
<dbReference type="AlphaFoldDB" id="A0AAV1IVB7"/>
<organism evidence="2 3">
    <name type="scientific">Leptosia nina</name>
    <dbReference type="NCBI Taxonomy" id="320188"/>
    <lineage>
        <taxon>Eukaryota</taxon>
        <taxon>Metazoa</taxon>
        <taxon>Ecdysozoa</taxon>
        <taxon>Arthropoda</taxon>
        <taxon>Hexapoda</taxon>
        <taxon>Insecta</taxon>
        <taxon>Pterygota</taxon>
        <taxon>Neoptera</taxon>
        <taxon>Endopterygota</taxon>
        <taxon>Lepidoptera</taxon>
        <taxon>Glossata</taxon>
        <taxon>Ditrysia</taxon>
        <taxon>Papilionoidea</taxon>
        <taxon>Pieridae</taxon>
        <taxon>Pierinae</taxon>
        <taxon>Leptosia</taxon>
    </lineage>
</organism>
<evidence type="ECO:0000313" key="2">
    <source>
        <dbReference type="EMBL" id="CAK1540060.1"/>
    </source>
</evidence>
<dbReference type="InterPro" id="IPR008993">
    <property type="entry name" value="TIMP-like_OB-fold"/>
</dbReference>
<keyword evidence="1" id="KW-1133">Transmembrane helix</keyword>
<name>A0AAV1IVB7_9NEOP</name>
<proteinExistence type="predicted"/>
<feature type="transmembrane region" description="Helical" evidence="1">
    <location>
        <begin position="6"/>
        <end position="22"/>
    </location>
</feature>
<comment type="caution">
    <text evidence="2">The sequence shown here is derived from an EMBL/GenBank/DDBJ whole genome shotgun (WGS) entry which is preliminary data.</text>
</comment>
<accession>A0AAV1IVB7</accession>
<keyword evidence="3" id="KW-1185">Reference proteome</keyword>
<keyword evidence="1" id="KW-0472">Membrane</keyword>
<dbReference type="Proteomes" id="UP001497472">
    <property type="component" value="Unassembled WGS sequence"/>
</dbReference>
<dbReference type="EMBL" id="CAVLEF010000001">
    <property type="protein sequence ID" value="CAK1540060.1"/>
    <property type="molecule type" value="Genomic_DNA"/>
</dbReference>
<dbReference type="Gene3D" id="2.40.50.120">
    <property type="match status" value="1"/>
</dbReference>
<evidence type="ECO:0000313" key="3">
    <source>
        <dbReference type="Proteomes" id="UP001497472"/>
    </source>
</evidence>
<sequence length="208" mass="23373">MRPSIVIVYFIVLAIVGGEFRLRGKVKKRPAAHRRHRAVLPPCNFNESLVEDEWALMEAIAHSKFIFTGKVLSVRKYRSGRDARKKRSNLYTIYLRRVLKGEVGDFTIFLKQDGSESLSGSTLTVERTHARENCSPGPRARLSAIFLSDGKFDENEGGPTPKLRLLTDPVPLTLYHLDRINAAVKGKSCASLEAPRGVTRVHIGFRNM</sequence>
<protein>
    <submittedName>
        <fullName evidence="2">Uncharacterized protein</fullName>
    </submittedName>
</protein>
<reference evidence="2 3" key="1">
    <citation type="submission" date="2023-11" db="EMBL/GenBank/DDBJ databases">
        <authorList>
            <person name="Okamura Y."/>
        </authorList>
    </citation>
    <scope>NUCLEOTIDE SEQUENCE [LARGE SCALE GENOMIC DNA]</scope>
</reference>
<keyword evidence="1" id="KW-0812">Transmembrane</keyword>